<dbReference type="GO" id="GO:0003677">
    <property type="term" value="F:DNA binding"/>
    <property type="evidence" value="ECO:0007669"/>
    <property type="project" value="UniProtKB-KW"/>
</dbReference>
<keyword evidence="2" id="KW-0479">Metal-binding</keyword>
<evidence type="ECO:0000313" key="9">
    <source>
        <dbReference type="Proteomes" id="UP001237642"/>
    </source>
</evidence>
<comment type="caution">
    <text evidence="8">The sequence shown here is derived from an EMBL/GenBank/DDBJ whole genome shotgun (WGS) entry which is preliminary data.</text>
</comment>
<accession>A0AAD8IK01</accession>
<evidence type="ECO:0000256" key="4">
    <source>
        <dbReference type="ARBA" id="ARBA00022833"/>
    </source>
</evidence>
<dbReference type="PANTHER" id="PTHR47165:SF4">
    <property type="entry name" value="OS03G0429900 PROTEIN"/>
    <property type="match status" value="1"/>
</dbReference>
<keyword evidence="9" id="KW-1185">Reference proteome</keyword>
<evidence type="ECO:0000256" key="2">
    <source>
        <dbReference type="ARBA" id="ARBA00022723"/>
    </source>
</evidence>
<evidence type="ECO:0000256" key="6">
    <source>
        <dbReference type="SAM" id="MobiDB-lite"/>
    </source>
</evidence>
<keyword evidence="4" id="KW-0862">Zinc</keyword>
<dbReference type="AlphaFoldDB" id="A0AAD8IK01"/>
<evidence type="ECO:0000256" key="1">
    <source>
        <dbReference type="ARBA" id="ARBA00005690"/>
    </source>
</evidence>
<reference evidence="8" key="1">
    <citation type="submission" date="2023-02" db="EMBL/GenBank/DDBJ databases">
        <title>Genome of toxic invasive species Heracleum sosnowskyi carries increased number of genes despite the absence of recent whole-genome duplications.</title>
        <authorList>
            <person name="Schelkunov M."/>
            <person name="Shtratnikova V."/>
            <person name="Makarenko M."/>
            <person name="Klepikova A."/>
            <person name="Omelchenko D."/>
            <person name="Novikova G."/>
            <person name="Obukhova E."/>
            <person name="Bogdanov V."/>
            <person name="Penin A."/>
            <person name="Logacheva M."/>
        </authorList>
    </citation>
    <scope>NUCLEOTIDE SEQUENCE</scope>
    <source>
        <strain evidence="8">Hsosn_3</strain>
        <tissue evidence="8">Leaf</tissue>
    </source>
</reference>
<protein>
    <recommendedName>
        <fullName evidence="7">Replication factor A C-terminal domain-containing protein</fullName>
    </recommendedName>
</protein>
<evidence type="ECO:0000313" key="8">
    <source>
        <dbReference type="EMBL" id="KAK1385345.1"/>
    </source>
</evidence>
<organism evidence="8 9">
    <name type="scientific">Heracleum sosnowskyi</name>
    <dbReference type="NCBI Taxonomy" id="360622"/>
    <lineage>
        <taxon>Eukaryota</taxon>
        <taxon>Viridiplantae</taxon>
        <taxon>Streptophyta</taxon>
        <taxon>Embryophyta</taxon>
        <taxon>Tracheophyta</taxon>
        <taxon>Spermatophyta</taxon>
        <taxon>Magnoliopsida</taxon>
        <taxon>eudicotyledons</taxon>
        <taxon>Gunneridae</taxon>
        <taxon>Pentapetalae</taxon>
        <taxon>asterids</taxon>
        <taxon>campanulids</taxon>
        <taxon>Apiales</taxon>
        <taxon>Apiaceae</taxon>
        <taxon>Apioideae</taxon>
        <taxon>apioid superclade</taxon>
        <taxon>Tordylieae</taxon>
        <taxon>Tordyliinae</taxon>
        <taxon>Heracleum</taxon>
    </lineage>
</organism>
<sequence length="339" mass="37549">MYTNVIFVDKEDTHILAIVWNNQKETYFPKVNKIDLEYISFYPVIISPVLNCVDVIGLVDSYGTLEPSSKGDIKLEELPHDGHLMGSTGTPIPGSNGKRQWLCSIRAAAVLSSGDGTKTYCNIDYNPLKALKKALLAATGHTEESLPPPTKARLITAAPVPLVEVSIQHILDAEPPKGNEIIRYLCEATIVDLLKHETWFCNSCPNCPHHIQIQDTKFYCGRCLVHVDTYTQRYRVNVVVQDSSGKTTFTLFNKEVERLIRVPIMKIIAEIGQLDNEIPPVLRNMVGRKCLFEVKANAYNQPGRDGFTVARLSEDPQGTPAATSGTADDAGPSKKQRTV</sequence>
<dbReference type="Proteomes" id="UP001237642">
    <property type="component" value="Unassembled WGS sequence"/>
</dbReference>
<dbReference type="PANTHER" id="PTHR47165">
    <property type="entry name" value="OS03G0429900 PROTEIN"/>
    <property type="match status" value="1"/>
</dbReference>
<proteinExistence type="inferred from homology"/>
<evidence type="ECO:0000256" key="5">
    <source>
        <dbReference type="ARBA" id="ARBA00023125"/>
    </source>
</evidence>
<dbReference type="GO" id="GO:0008270">
    <property type="term" value="F:zinc ion binding"/>
    <property type="evidence" value="ECO:0007669"/>
    <property type="project" value="UniProtKB-KW"/>
</dbReference>
<dbReference type="InterPro" id="IPR012340">
    <property type="entry name" value="NA-bd_OB-fold"/>
</dbReference>
<dbReference type="CDD" id="cd04476">
    <property type="entry name" value="RPA1_DBD_C"/>
    <property type="match status" value="1"/>
</dbReference>
<reference evidence="8" key="2">
    <citation type="submission" date="2023-05" db="EMBL/GenBank/DDBJ databases">
        <authorList>
            <person name="Schelkunov M.I."/>
        </authorList>
    </citation>
    <scope>NUCLEOTIDE SEQUENCE</scope>
    <source>
        <strain evidence="8">Hsosn_3</strain>
        <tissue evidence="8">Leaf</tissue>
    </source>
</reference>
<keyword evidence="3" id="KW-0863">Zinc-finger</keyword>
<comment type="similarity">
    <text evidence="1">Belongs to the replication factor A protein 1 family.</text>
</comment>
<keyword evidence="5" id="KW-0238">DNA-binding</keyword>
<evidence type="ECO:0000256" key="3">
    <source>
        <dbReference type="ARBA" id="ARBA00022771"/>
    </source>
</evidence>
<gene>
    <name evidence="8" type="ORF">POM88_023080</name>
</gene>
<feature type="region of interest" description="Disordered" evidence="6">
    <location>
        <begin position="307"/>
        <end position="339"/>
    </location>
</feature>
<dbReference type="InterPro" id="IPR013955">
    <property type="entry name" value="Rep_factor-A_C"/>
</dbReference>
<name>A0AAD8IK01_9APIA</name>
<dbReference type="Gene3D" id="2.40.50.140">
    <property type="entry name" value="Nucleic acid-binding proteins"/>
    <property type="match status" value="1"/>
</dbReference>
<dbReference type="Pfam" id="PF08646">
    <property type="entry name" value="Rep_fac-A_C"/>
    <property type="match status" value="1"/>
</dbReference>
<evidence type="ECO:0000259" key="7">
    <source>
        <dbReference type="Pfam" id="PF08646"/>
    </source>
</evidence>
<dbReference type="EMBL" id="JAUIZM010000005">
    <property type="protein sequence ID" value="KAK1385345.1"/>
    <property type="molecule type" value="Genomic_DNA"/>
</dbReference>
<dbReference type="InterPro" id="IPR047192">
    <property type="entry name" value="Euk_RPA1_DBD_C"/>
</dbReference>
<dbReference type="SUPFAM" id="SSF50249">
    <property type="entry name" value="Nucleic acid-binding proteins"/>
    <property type="match status" value="1"/>
</dbReference>
<feature type="domain" description="Replication factor A C-terminal" evidence="7">
    <location>
        <begin position="187"/>
        <end position="312"/>
    </location>
</feature>